<evidence type="ECO:0000313" key="3">
    <source>
        <dbReference type="EnsemblMetazoa" id="CapteP191617"/>
    </source>
</evidence>
<keyword evidence="1" id="KW-0812">Transmembrane</keyword>
<proteinExistence type="predicted"/>
<evidence type="ECO:0000313" key="4">
    <source>
        <dbReference type="Proteomes" id="UP000014760"/>
    </source>
</evidence>
<reference evidence="3" key="3">
    <citation type="submission" date="2015-06" db="UniProtKB">
        <authorList>
            <consortium name="EnsemblMetazoa"/>
        </authorList>
    </citation>
    <scope>IDENTIFICATION</scope>
</reference>
<dbReference type="AlphaFoldDB" id="R7V0P8"/>
<reference evidence="2 4" key="2">
    <citation type="journal article" date="2013" name="Nature">
        <title>Insights into bilaterian evolution from three spiralian genomes.</title>
        <authorList>
            <person name="Simakov O."/>
            <person name="Marletaz F."/>
            <person name="Cho S.J."/>
            <person name="Edsinger-Gonzales E."/>
            <person name="Havlak P."/>
            <person name="Hellsten U."/>
            <person name="Kuo D.H."/>
            <person name="Larsson T."/>
            <person name="Lv J."/>
            <person name="Arendt D."/>
            <person name="Savage R."/>
            <person name="Osoegawa K."/>
            <person name="de Jong P."/>
            <person name="Grimwood J."/>
            <person name="Chapman J.A."/>
            <person name="Shapiro H."/>
            <person name="Aerts A."/>
            <person name="Otillar R.P."/>
            <person name="Terry A.Y."/>
            <person name="Boore J.L."/>
            <person name="Grigoriev I.V."/>
            <person name="Lindberg D.R."/>
            <person name="Seaver E.C."/>
            <person name="Weisblat D.A."/>
            <person name="Putnam N.H."/>
            <person name="Rokhsar D.S."/>
        </authorList>
    </citation>
    <scope>NUCLEOTIDE SEQUENCE</scope>
    <source>
        <strain evidence="2 4">I ESC-2004</strain>
    </source>
</reference>
<sequence length="188" mass="21175">MYSTTHDLNPSNPNSFAIRTIWLLMHPFSIIYLRKTYRSVGGSRSLGRSSQRQASPAAAGLLSQLLALIWYSTSGDVRQNYNGSKPAVNANHNELQSKTSVLVLGTSIDLKGCNTNSHNVQIEAHIIDWVSLSIHLFDLPIFTIMNEDFMQGLNEAKWVTGYLYCTTLRLYSPWMMERSSELEMLTPS</sequence>
<keyword evidence="1" id="KW-0472">Membrane</keyword>
<keyword evidence="1" id="KW-1133">Transmembrane helix</keyword>
<evidence type="ECO:0000256" key="1">
    <source>
        <dbReference type="SAM" id="Phobius"/>
    </source>
</evidence>
<evidence type="ECO:0000313" key="2">
    <source>
        <dbReference type="EMBL" id="ELU09787.1"/>
    </source>
</evidence>
<feature type="transmembrane region" description="Helical" evidence="1">
    <location>
        <begin position="16"/>
        <end position="33"/>
    </location>
</feature>
<organism evidence="2">
    <name type="scientific">Capitella teleta</name>
    <name type="common">Polychaete worm</name>
    <dbReference type="NCBI Taxonomy" id="283909"/>
    <lineage>
        <taxon>Eukaryota</taxon>
        <taxon>Metazoa</taxon>
        <taxon>Spiralia</taxon>
        <taxon>Lophotrochozoa</taxon>
        <taxon>Annelida</taxon>
        <taxon>Polychaeta</taxon>
        <taxon>Sedentaria</taxon>
        <taxon>Scolecida</taxon>
        <taxon>Capitellidae</taxon>
        <taxon>Capitella</taxon>
    </lineage>
</organism>
<keyword evidence="4" id="KW-1185">Reference proteome</keyword>
<name>R7V0P8_CAPTE</name>
<dbReference type="Proteomes" id="UP000014760">
    <property type="component" value="Unassembled WGS sequence"/>
</dbReference>
<dbReference type="EMBL" id="KB297953">
    <property type="protein sequence ID" value="ELU09787.1"/>
    <property type="molecule type" value="Genomic_DNA"/>
</dbReference>
<gene>
    <name evidence="2" type="ORF">CAPTEDRAFT_191617</name>
</gene>
<dbReference type="EMBL" id="AMQN01006252">
    <property type="status" value="NOT_ANNOTATED_CDS"/>
    <property type="molecule type" value="Genomic_DNA"/>
</dbReference>
<reference evidence="4" key="1">
    <citation type="submission" date="2012-12" db="EMBL/GenBank/DDBJ databases">
        <authorList>
            <person name="Hellsten U."/>
            <person name="Grimwood J."/>
            <person name="Chapman J.A."/>
            <person name="Shapiro H."/>
            <person name="Aerts A."/>
            <person name="Otillar R.P."/>
            <person name="Terry A.Y."/>
            <person name="Boore J.L."/>
            <person name="Simakov O."/>
            <person name="Marletaz F."/>
            <person name="Cho S.-J."/>
            <person name="Edsinger-Gonzales E."/>
            <person name="Havlak P."/>
            <person name="Kuo D.-H."/>
            <person name="Larsson T."/>
            <person name="Lv J."/>
            <person name="Arendt D."/>
            <person name="Savage R."/>
            <person name="Osoegawa K."/>
            <person name="de Jong P."/>
            <person name="Lindberg D.R."/>
            <person name="Seaver E.C."/>
            <person name="Weisblat D.A."/>
            <person name="Putnam N.H."/>
            <person name="Grigoriev I.V."/>
            <person name="Rokhsar D.S."/>
        </authorList>
    </citation>
    <scope>NUCLEOTIDE SEQUENCE</scope>
    <source>
        <strain evidence="4">I ESC-2004</strain>
    </source>
</reference>
<accession>R7V0P8</accession>
<protein>
    <submittedName>
        <fullName evidence="2 3">Uncharacterized protein</fullName>
    </submittedName>
</protein>
<dbReference type="HOGENOM" id="CLU_1442365_0_0_1"/>
<dbReference type="EnsemblMetazoa" id="CapteT191617">
    <property type="protein sequence ID" value="CapteP191617"/>
    <property type="gene ID" value="CapteG191617"/>
</dbReference>